<keyword evidence="3" id="KW-0378">Hydrolase</keyword>
<dbReference type="InterPro" id="IPR045569">
    <property type="entry name" value="Metalloprtase-TldD/E_C"/>
</dbReference>
<evidence type="ECO:0000259" key="5">
    <source>
        <dbReference type="Pfam" id="PF01523"/>
    </source>
</evidence>
<dbReference type="Gene3D" id="3.30.2290.10">
    <property type="entry name" value="PmbA/TldD superfamily"/>
    <property type="match status" value="1"/>
</dbReference>
<dbReference type="Pfam" id="PF19290">
    <property type="entry name" value="PmbA_TldD_2nd"/>
    <property type="match status" value="1"/>
</dbReference>
<evidence type="ECO:0000256" key="2">
    <source>
        <dbReference type="ARBA" id="ARBA00022670"/>
    </source>
</evidence>
<evidence type="ECO:0000259" key="7">
    <source>
        <dbReference type="Pfam" id="PF19290"/>
    </source>
</evidence>
<accession>A0A398CUA6</accession>
<dbReference type="OrthoDB" id="9803213at2"/>
<dbReference type="RefSeq" id="WP_119088397.1">
    <property type="nucleotide sequence ID" value="NZ_QXIS01000001.1"/>
</dbReference>
<dbReference type="GO" id="GO:0006508">
    <property type="term" value="P:proteolysis"/>
    <property type="evidence" value="ECO:0007669"/>
    <property type="project" value="UniProtKB-KW"/>
</dbReference>
<dbReference type="Pfam" id="PF19289">
    <property type="entry name" value="PmbA_TldD_3rd"/>
    <property type="match status" value="1"/>
</dbReference>
<evidence type="ECO:0000259" key="6">
    <source>
        <dbReference type="Pfam" id="PF19289"/>
    </source>
</evidence>
<evidence type="ECO:0000313" key="8">
    <source>
        <dbReference type="EMBL" id="RIE06966.1"/>
    </source>
</evidence>
<dbReference type="GO" id="GO:0005829">
    <property type="term" value="C:cytosol"/>
    <property type="evidence" value="ECO:0007669"/>
    <property type="project" value="TreeGrafter"/>
</dbReference>
<feature type="domain" description="Metalloprotease TldD/E C-terminal" evidence="6">
    <location>
        <begin position="249"/>
        <end position="444"/>
    </location>
</feature>
<evidence type="ECO:0000256" key="1">
    <source>
        <dbReference type="ARBA" id="ARBA00005836"/>
    </source>
</evidence>
<dbReference type="EMBL" id="QXIS01000001">
    <property type="protein sequence ID" value="RIE06966.1"/>
    <property type="molecule type" value="Genomic_DNA"/>
</dbReference>
<protein>
    <submittedName>
        <fullName evidence="8">TldD/PmbA family protein</fullName>
    </submittedName>
</protein>
<keyword evidence="2" id="KW-0645">Protease</keyword>
<proteinExistence type="inferred from homology"/>
<dbReference type="AlphaFoldDB" id="A0A398CUA6"/>
<dbReference type="InterPro" id="IPR035068">
    <property type="entry name" value="TldD/PmbA_N"/>
</dbReference>
<feature type="domain" description="Metalloprotease TldD/E N-terminal" evidence="5">
    <location>
        <begin position="20"/>
        <end position="84"/>
    </location>
</feature>
<comment type="caution">
    <text evidence="8">The sequence shown here is derived from an EMBL/GenBank/DDBJ whole genome shotgun (WGS) entry which is preliminary data.</text>
</comment>
<reference evidence="8 9" key="1">
    <citation type="submission" date="2018-09" db="EMBL/GenBank/DDBJ databases">
        <title>Discovery and Ecogenomic Context for Candidatus Cryosericales, a Global Caldiserica Order Active in Thawing Permafrost.</title>
        <authorList>
            <person name="Martinez M.A."/>
            <person name="Woodcroft B.J."/>
            <person name="Ignacio Espinoza J.C."/>
            <person name="Zayed A."/>
            <person name="Singleton C.M."/>
            <person name="Boyd J."/>
            <person name="Li Y.-F."/>
            <person name="Purvine S."/>
            <person name="Maughan H."/>
            <person name="Hodgkins S.B."/>
            <person name="Anderson D."/>
            <person name="Sederholm M."/>
            <person name="Temperton B."/>
            <person name="Saleska S.R."/>
            <person name="Tyson G.W."/>
            <person name="Rich V.I."/>
        </authorList>
    </citation>
    <scope>NUCLEOTIDE SEQUENCE [LARGE SCALE GENOMIC DNA]</scope>
    <source>
        <strain evidence="8 9">SMC7</strain>
    </source>
</reference>
<evidence type="ECO:0000256" key="4">
    <source>
        <dbReference type="ARBA" id="ARBA00023049"/>
    </source>
</evidence>
<comment type="similarity">
    <text evidence="1">Belongs to the peptidase U62 family.</text>
</comment>
<dbReference type="InterPro" id="IPR045570">
    <property type="entry name" value="Metalloprtase-TldD/E_cen_dom"/>
</dbReference>
<dbReference type="PANTHER" id="PTHR30624:SF10">
    <property type="entry name" value="CONSERVED PROTEIN"/>
    <property type="match status" value="1"/>
</dbReference>
<feature type="domain" description="Metalloprotease TldD/E central" evidence="7">
    <location>
        <begin position="115"/>
        <end position="224"/>
    </location>
</feature>
<evidence type="ECO:0000313" key="9">
    <source>
        <dbReference type="Proteomes" id="UP000266328"/>
    </source>
</evidence>
<dbReference type="InterPro" id="IPR002510">
    <property type="entry name" value="Metalloprtase-TldD/E_N"/>
</dbReference>
<evidence type="ECO:0000256" key="3">
    <source>
        <dbReference type="ARBA" id="ARBA00022801"/>
    </source>
</evidence>
<keyword evidence="4" id="KW-0482">Metalloprotease</keyword>
<name>A0A398CUA6_9BACT</name>
<organism evidence="8 9">
    <name type="scientific">Candidatus Cryosericum terrychapinii</name>
    <dbReference type="NCBI Taxonomy" id="2290919"/>
    <lineage>
        <taxon>Bacteria</taxon>
        <taxon>Pseudomonadati</taxon>
        <taxon>Caldisericota/Cryosericota group</taxon>
        <taxon>Candidatus Cryosericota</taxon>
        <taxon>Candidatus Cryosericia</taxon>
        <taxon>Candidatus Cryosericales</taxon>
        <taxon>Candidatus Cryosericaceae</taxon>
        <taxon>Candidatus Cryosericum</taxon>
    </lineage>
</organism>
<dbReference type="Proteomes" id="UP000266328">
    <property type="component" value="Unassembled WGS sequence"/>
</dbReference>
<keyword evidence="9" id="KW-1185">Reference proteome</keyword>
<dbReference type="GO" id="GO:0008237">
    <property type="term" value="F:metallopeptidase activity"/>
    <property type="evidence" value="ECO:0007669"/>
    <property type="project" value="UniProtKB-KW"/>
</dbReference>
<dbReference type="Pfam" id="PF01523">
    <property type="entry name" value="PmbA_TldD_1st"/>
    <property type="match status" value="1"/>
</dbReference>
<dbReference type="PANTHER" id="PTHR30624">
    <property type="entry name" value="UNCHARACTERIZED PROTEIN TLDD AND PMBA"/>
    <property type="match status" value="1"/>
</dbReference>
<sequence>MDKFTERVIAGAKRLGASYCDCRLIDMEREDVSVVGGAPRAVVHAHQRGFGVRVIASGAWGFSSSSVVADAEADHIVEEAVAIAHASALAKKKDVVLATVVPSQDMIPNQADVDPFTIPDSEKIGLLAEATRSMMLPGVVLARGQMQFLKERKIFASSEGSYIVQDRVESGAGVSAMAASDKGDVQIRSYPMSFSGDNAQSGWEFVEAMKLLEHAEPTAKEALALLAAKPCPSGVKDLVVGGQQLALQVHESCGHPSELDRVMGMEASFAGTSFLTPDKKGSFRYGSDIVNLTADPTIPHALGGLAYDDEGVKGRKVYLVRGGIFEHYLNSRASAPVVGEEPMGAMRADGFARCPIVRMVSINLESGDLTFEQLIAGVEDGLYVDGIKSWSIDDRRLNFQFGSEIGWEIRGGKLQDMVRNPTYTGVTYEFWRSCDGIGGPELYHVWGVDNCGKGEPMQVAHVSHGTSPARFRHVQVGVLHE</sequence>
<dbReference type="SUPFAM" id="SSF111283">
    <property type="entry name" value="Putative modulator of DNA gyrase, PmbA/TldD"/>
    <property type="match status" value="1"/>
</dbReference>
<dbReference type="InterPro" id="IPR036059">
    <property type="entry name" value="TldD/PmbA_sf"/>
</dbReference>
<gene>
    <name evidence="8" type="ORF">SMC7_00325</name>
</gene>
<dbReference type="InterPro" id="IPR051463">
    <property type="entry name" value="Peptidase_U62_metallo"/>
</dbReference>